<evidence type="ECO:0000313" key="2">
    <source>
        <dbReference type="Proteomes" id="UP000070646"/>
    </source>
</evidence>
<dbReference type="RefSeq" id="WP_242648122.1">
    <property type="nucleotide sequence ID" value="NZ_CATNXI010000001.1"/>
</dbReference>
<proteinExistence type="predicted"/>
<dbReference type="AlphaFoldDB" id="A0A133N8P0"/>
<sequence length="121" mass="15143">MIFYVKEYKRFIPKEKELNYLLDAEMYLNHRFWDNMVEYIKINKEKNYIVVKFWRKGIVEENKIEKKEDKLHVYYISSGENRNHILIENVEEFDVVEKKNLFYIKLKVKNQEERIYCYEKA</sequence>
<evidence type="ECO:0000313" key="1">
    <source>
        <dbReference type="EMBL" id="KXA12662.1"/>
    </source>
</evidence>
<dbReference type="Proteomes" id="UP000070646">
    <property type="component" value="Unassembled WGS sequence"/>
</dbReference>
<protein>
    <submittedName>
        <fullName evidence="1">Uncharacterized protein</fullName>
    </submittedName>
</protein>
<dbReference type="PATRIC" id="fig|1502.174.peg.1200"/>
<organism evidence="1 2">
    <name type="scientific">Clostridium perfringens</name>
    <dbReference type="NCBI Taxonomy" id="1502"/>
    <lineage>
        <taxon>Bacteria</taxon>
        <taxon>Bacillati</taxon>
        <taxon>Bacillota</taxon>
        <taxon>Clostridia</taxon>
        <taxon>Eubacteriales</taxon>
        <taxon>Clostridiaceae</taxon>
        <taxon>Clostridium</taxon>
    </lineage>
</organism>
<accession>A0A133N8P0</accession>
<comment type="caution">
    <text evidence="1">The sequence shown here is derived from an EMBL/GenBank/DDBJ whole genome shotgun (WGS) entry which is preliminary data.</text>
</comment>
<reference evidence="1 2" key="1">
    <citation type="submission" date="2016-01" db="EMBL/GenBank/DDBJ databases">
        <authorList>
            <person name="Oliw E.H."/>
        </authorList>
    </citation>
    <scope>NUCLEOTIDE SEQUENCE [LARGE SCALE GENOMIC DNA]</scope>
    <source>
        <strain evidence="1 2">MJR7757A</strain>
    </source>
</reference>
<name>A0A133N8P0_CLOPF</name>
<gene>
    <name evidence="1" type="ORF">HMPREF3222_01185</name>
</gene>
<dbReference type="EMBL" id="LRPU01000060">
    <property type="protein sequence ID" value="KXA12662.1"/>
    <property type="molecule type" value="Genomic_DNA"/>
</dbReference>